<sequence length="144" mass="15336">MATCSIIVTKCLVLTCVALALGLLPACTQARFFPAAAVGSTCKGLISMVTDLGNKIPESPPSPELAPSKHQGTNPAPSRRQGTTEQPTRESWSTPDFQFNSVAVDLGKTGWSPPSPKPAPRKGQEIIEQLIQERSCRDFQVASS</sequence>
<dbReference type="Proteomes" id="UP001472677">
    <property type="component" value="Unassembled WGS sequence"/>
</dbReference>
<accession>A0ABR2F6X3</accession>
<organism evidence="3 4">
    <name type="scientific">Hibiscus sabdariffa</name>
    <name type="common">roselle</name>
    <dbReference type="NCBI Taxonomy" id="183260"/>
    <lineage>
        <taxon>Eukaryota</taxon>
        <taxon>Viridiplantae</taxon>
        <taxon>Streptophyta</taxon>
        <taxon>Embryophyta</taxon>
        <taxon>Tracheophyta</taxon>
        <taxon>Spermatophyta</taxon>
        <taxon>Magnoliopsida</taxon>
        <taxon>eudicotyledons</taxon>
        <taxon>Gunneridae</taxon>
        <taxon>Pentapetalae</taxon>
        <taxon>rosids</taxon>
        <taxon>malvids</taxon>
        <taxon>Malvales</taxon>
        <taxon>Malvaceae</taxon>
        <taxon>Malvoideae</taxon>
        <taxon>Hibiscus</taxon>
    </lineage>
</organism>
<gene>
    <name evidence="3" type="ORF">V6N12_028743</name>
</gene>
<keyword evidence="4" id="KW-1185">Reference proteome</keyword>
<evidence type="ECO:0000256" key="2">
    <source>
        <dbReference type="SAM" id="SignalP"/>
    </source>
</evidence>
<feature type="chain" id="PRO_5045358608" evidence="2">
    <location>
        <begin position="31"/>
        <end position="144"/>
    </location>
</feature>
<evidence type="ECO:0000256" key="1">
    <source>
        <dbReference type="SAM" id="MobiDB-lite"/>
    </source>
</evidence>
<evidence type="ECO:0000313" key="4">
    <source>
        <dbReference type="Proteomes" id="UP001472677"/>
    </source>
</evidence>
<evidence type="ECO:0000313" key="3">
    <source>
        <dbReference type="EMBL" id="KAK8572696.1"/>
    </source>
</evidence>
<feature type="compositionally biased region" description="Polar residues" evidence="1">
    <location>
        <begin position="70"/>
        <end position="101"/>
    </location>
</feature>
<feature type="region of interest" description="Disordered" evidence="1">
    <location>
        <begin position="53"/>
        <end position="125"/>
    </location>
</feature>
<name>A0ABR2F6X3_9ROSI</name>
<proteinExistence type="predicted"/>
<dbReference type="EMBL" id="JBBPBM010000008">
    <property type="protein sequence ID" value="KAK8572696.1"/>
    <property type="molecule type" value="Genomic_DNA"/>
</dbReference>
<feature type="signal peptide" evidence="2">
    <location>
        <begin position="1"/>
        <end position="30"/>
    </location>
</feature>
<comment type="caution">
    <text evidence="3">The sequence shown here is derived from an EMBL/GenBank/DDBJ whole genome shotgun (WGS) entry which is preliminary data.</text>
</comment>
<reference evidence="3 4" key="1">
    <citation type="journal article" date="2024" name="G3 (Bethesda)">
        <title>Genome assembly of Hibiscus sabdariffa L. provides insights into metabolisms of medicinal natural products.</title>
        <authorList>
            <person name="Kim T."/>
        </authorList>
    </citation>
    <scope>NUCLEOTIDE SEQUENCE [LARGE SCALE GENOMIC DNA]</scope>
    <source>
        <strain evidence="3">TK-2024</strain>
        <tissue evidence="3">Old leaves</tissue>
    </source>
</reference>
<protein>
    <submittedName>
        <fullName evidence="3">Uncharacterized protein</fullName>
    </submittedName>
</protein>
<keyword evidence="2" id="KW-0732">Signal</keyword>